<comment type="caution">
    <text evidence="8">The sequence shown here is derived from an EMBL/GenBank/DDBJ whole genome shotgun (WGS) entry which is preliminary data.</text>
</comment>
<reference evidence="8" key="1">
    <citation type="submission" date="2021-05" db="EMBL/GenBank/DDBJ databases">
        <title>Genome of Sphingobium sp. strain.</title>
        <authorList>
            <person name="Fan R."/>
        </authorList>
    </citation>
    <scope>NUCLEOTIDE SEQUENCE</scope>
    <source>
        <strain evidence="8">H33</strain>
    </source>
</reference>
<dbReference type="Pfam" id="PF02786">
    <property type="entry name" value="CPSase_L_D2"/>
    <property type="match status" value="1"/>
</dbReference>
<evidence type="ECO:0000256" key="3">
    <source>
        <dbReference type="ARBA" id="ARBA00022840"/>
    </source>
</evidence>
<dbReference type="SUPFAM" id="SSF56059">
    <property type="entry name" value="Glutathione synthetase ATP-binding domain-like"/>
    <property type="match status" value="1"/>
</dbReference>
<dbReference type="InterPro" id="IPR016185">
    <property type="entry name" value="PreATP-grasp_dom_sf"/>
</dbReference>
<dbReference type="GO" id="GO:0005524">
    <property type="term" value="F:ATP binding"/>
    <property type="evidence" value="ECO:0007669"/>
    <property type="project" value="UniProtKB-UniRule"/>
</dbReference>
<sequence>MTIRRILIANRGEIAVRIIRTAQRLGIETVLAVSEADRGSLGAQMADRALCIGPARPSESYLRVETIVQAALGSGCDAIHPGYGFLSERAALAQLCEDEGVIFIGPTARQIEAVGDKLRARTEAIAADVPVVPGGPVGSMSEAQALAAEIGAPILVKAVGGGGGRGMKLVERLEDLAATMDIASAEAGAAFGDARVYLERYVAQGRHVEVQVLGDGAGKVVHLGERDCSVQRRYQKLIEETPAPNLPEDIRAAMHEAAVRFAARLDYRGAGTVEFLYDVARRQFYFLEMNARIQVEHPVTEMVTGVDLVAEQIAIANGEGLRFAQEDIRIDGAAIEIRVNAEDPARDFMPSPGTVSAAHWPTGEGIRVDTHIVAGAKIPPYYDSMVAKIIAHGPDRATALDRLRAALRETRIEGVSTNIAFQAESLADPDFAAGGVDTGFLARKAAQAEV</sequence>
<dbReference type="InterPro" id="IPR005479">
    <property type="entry name" value="CPAse_ATP-bd"/>
</dbReference>
<accession>A0A9X1DA28</accession>
<dbReference type="EMBL" id="JAHGAW010000002">
    <property type="protein sequence ID" value="MBT2186160.1"/>
    <property type="molecule type" value="Genomic_DNA"/>
</dbReference>
<feature type="domain" description="Biotin carboxylation" evidence="7">
    <location>
        <begin position="2"/>
        <end position="446"/>
    </location>
</feature>
<organism evidence="8 9">
    <name type="scientific">Sphingobium nicotianae</name>
    <dbReference type="NCBI Taxonomy" id="2782607"/>
    <lineage>
        <taxon>Bacteria</taxon>
        <taxon>Pseudomonadati</taxon>
        <taxon>Pseudomonadota</taxon>
        <taxon>Alphaproteobacteria</taxon>
        <taxon>Sphingomonadales</taxon>
        <taxon>Sphingomonadaceae</taxon>
        <taxon>Sphingobium</taxon>
    </lineage>
</organism>
<name>A0A9X1DA28_9SPHN</name>
<evidence type="ECO:0000259" key="6">
    <source>
        <dbReference type="PROSITE" id="PS50975"/>
    </source>
</evidence>
<evidence type="ECO:0000313" key="9">
    <source>
        <dbReference type="Proteomes" id="UP001138757"/>
    </source>
</evidence>
<dbReference type="SUPFAM" id="SSF52440">
    <property type="entry name" value="PreATP-grasp domain"/>
    <property type="match status" value="1"/>
</dbReference>
<dbReference type="PANTHER" id="PTHR18866:SF33">
    <property type="entry name" value="METHYLCROTONOYL-COA CARBOXYLASE SUBUNIT ALPHA, MITOCHONDRIAL-RELATED"/>
    <property type="match status" value="1"/>
</dbReference>
<dbReference type="Pfam" id="PF02785">
    <property type="entry name" value="Biotin_carb_C"/>
    <property type="match status" value="1"/>
</dbReference>
<keyword evidence="2 5" id="KW-0547">Nucleotide-binding</keyword>
<protein>
    <submittedName>
        <fullName evidence="8">Acetyl-CoA carboxylase biotin carboxylase subunit</fullName>
        <ecNumber evidence="8">6.4.1.2</ecNumber>
    </submittedName>
</protein>
<evidence type="ECO:0000256" key="2">
    <source>
        <dbReference type="ARBA" id="ARBA00022741"/>
    </source>
</evidence>
<dbReference type="NCBIfam" id="NF006367">
    <property type="entry name" value="PRK08591.1"/>
    <property type="match status" value="1"/>
</dbReference>
<proteinExistence type="predicted"/>
<evidence type="ECO:0000256" key="5">
    <source>
        <dbReference type="PROSITE-ProRule" id="PRU00409"/>
    </source>
</evidence>
<dbReference type="InterPro" id="IPR011764">
    <property type="entry name" value="Biotin_carboxylation_dom"/>
</dbReference>
<dbReference type="RefSeq" id="WP_214621892.1">
    <property type="nucleotide sequence ID" value="NZ_JAHGAW010000002.1"/>
</dbReference>
<dbReference type="GO" id="GO:0003989">
    <property type="term" value="F:acetyl-CoA carboxylase activity"/>
    <property type="evidence" value="ECO:0007669"/>
    <property type="project" value="UniProtKB-EC"/>
</dbReference>
<evidence type="ECO:0000259" key="7">
    <source>
        <dbReference type="PROSITE" id="PS50979"/>
    </source>
</evidence>
<gene>
    <name evidence="8" type="ORF">KK488_04295</name>
</gene>
<dbReference type="Gene3D" id="3.30.470.20">
    <property type="entry name" value="ATP-grasp fold, B domain"/>
    <property type="match status" value="1"/>
</dbReference>
<dbReference type="Pfam" id="PF00289">
    <property type="entry name" value="Biotin_carb_N"/>
    <property type="match status" value="1"/>
</dbReference>
<dbReference type="AlphaFoldDB" id="A0A9X1DA28"/>
<evidence type="ECO:0000313" key="8">
    <source>
        <dbReference type="EMBL" id="MBT2186160.1"/>
    </source>
</evidence>
<dbReference type="PANTHER" id="PTHR18866">
    <property type="entry name" value="CARBOXYLASE:PYRUVATE/ACETYL-COA/PROPIONYL-COA CARBOXYLASE"/>
    <property type="match status" value="1"/>
</dbReference>
<dbReference type="GO" id="GO:0046872">
    <property type="term" value="F:metal ion binding"/>
    <property type="evidence" value="ECO:0007669"/>
    <property type="project" value="InterPro"/>
</dbReference>
<keyword evidence="3 5" id="KW-0067">ATP-binding</keyword>
<dbReference type="InterPro" id="IPR011761">
    <property type="entry name" value="ATP-grasp"/>
</dbReference>
<keyword evidence="1 8" id="KW-0436">Ligase</keyword>
<dbReference type="EC" id="6.4.1.2" evidence="8"/>
<dbReference type="InterPro" id="IPR005481">
    <property type="entry name" value="BC-like_N"/>
</dbReference>
<evidence type="ECO:0000256" key="1">
    <source>
        <dbReference type="ARBA" id="ARBA00022598"/>
    </source>
</evidence>
<dbReference type="InterPro" id="IPR005482">
    <property type="entry name" value="Biotin_COase_C"/>
</dbReference>
<evidence type="ECO:0000256" key="4">
    <source>
        <dbReference type="ARBA" id="ARBA00023267"/>
    </source>
</evidence>
<dbReference type="PROSITE" id="PS50975">
    <property type="entry name" value="ATP_GRASP"/>
    <property type="match status" value="1"/>
</dbReference>
<keyword evidence="4" id="KW-0092">Biotin</keyword>
<dbReference type="Proteomes" id="UP001138757">
    <property type="component" value="Unassembled WGS sequence"/>
</dbReference>
<feature type="domain" description="ATP-grasp" evidence="6">
    <location>
        <begin position="121"/>
        <end position="317"/>
    </location>
</feature>
<dbReference type="FunFam" id="3.40.50.20:FF:000010">
    <property type="entry name" value="Propionyl-CoA carboxylase subunit alpha"/>
    <property type="match status" value="1"/>
</dbReference>
<dbReference type="PROSITE" id="PS00867">
    <property type="entry name" value="CPSASE_2"/>
    <property type="match status" value="1"/>
</dbReference>
<dbReference type="SMART" id="SM00878">
    <property type="entry name" value="Biotin_carb_C"/>
    <property type="match status" value="1"/>
</dbReference>
<dbReference type="InterPro" id="IPR011054">
    <property type="entry name" value="Rudment_hybrid_motif"/>
</dbReference>
<keyword evidence="9" id="KW-1185">Reference proteome</keyword>
<dbReference type="SUPFAM" id="SSF51246">
    <property type="entry name" value="Rudiment single hybrid motif"/>
    <property type="match status" value="1"/>
</dbReference>
<dbReference type="InterPro" id="IPR050856">
    <property type="entry name" value="Biotin_carboxylase_complex"/>
</dbReference>
<dbReference type="PROSITE" id="PS50979">
    <property type="entry name" value="BC"/>
    <property type="match status" value="1"/>
</dbReference>